<dbReference type="InterPro" id="IPR038404">
    <property type="entry name" value="TRAP_DctP_sf"/>
</dbReference>
<evidence type="ECO:0000256" key="4">
    <source>
        <dbReference type="SAM" id="SignalP"/>
    </source>
</evidence>
<dbReference type="CDD" id="cd13673">
    <property type="entry name" value="PBP2_TRAP_SBP_like_2"/>
    <property type="match status" value="1"/>
</dbReference>
<accession>D5EER7</accession>
<gene>
    <name evidence="5" type="ordered locus">Amico_0920</name>
</gene>
<dbReference type="EMBL" id="CP001997">
    <property type="protein sequence ID" value="ADE57049.1"/>
    <property type="molecule type" value="Genomic_DNA"/>
</dbReference>
<dbReference type="NCBIfam" id="NF037995">
    <property type="entry name" value="TRAP_S1"/>
    <property type="match status" value="1"/>
</dbReference>
<dbReference type="STRING" id="572547.Amico_0920"/>
<name>D5EER7_AMICL</name>
<proteinExistence type="inferred from homology"/>
<protein>
    <submittedName>
        <fullName evidence="5">Extracellular solute-binding protein, family 7</fullName>
    </submittedName>
</protein>
<evidence type="ECO:0000256" key="1">
    <source>
        <dbReference type="ARBA" id="ARBA00009023"/>
    </source>
</evidence>
<sequence>MTKKRNWPKLLVLCILCVFVLCCTSAPSEAAKKMRIRMAGQSSVDHQATIHQKEFAETIGQATDGRIEIRVYPANQLGDYTQVYEEVVKGSIEMALISVPSQFDQRLELTYFPYLLENYEQVKEAYAPGGFLYDILEGLHDNLGVKLLGFNIEGFGGFGTTKPAEDPANPDVKKTVLIRVPPMDVFKLSTEAMGFPTVSIPYAETYTALQTGVCEGWTGGPPVLTWLNYRDVIKYYYQYNCYLETESWLINKDFWNKLSAEDQKLFLDTAQVLQLKSVAVSEKEDKEYLTKLKDFGMEVTTFSSEELATVAAKVREVAWPKLEKRVSPEIMSKLREQYQ</sequence>
<evidence type="ECO:0000313" key="5">
    <source>
        <dbReference type="EMBL" id="ADE57049.1"/>
    </source>
</evidence>
<feature type="chain" id="PRO_5003071454" evidence="4">
    <location>
        <begin position="31"/>
        <end position="339"/>
    </location>
</feature>
<reference evidence="5 6" key="1">
    <citation type="journal article" date="2010" name="Stand. Genomic Sci.">
        <title>Complete genome sequence of Aminobacterium colombiense type strain (ALA-1).</title>
        <authorList>
            <person name="Chertkov O."/>
            <person name="Sikorski J."/>
            <person name="Brambilla E."/>
            <person name="Lapidus A."/>
            <person name="Copeland A."/>
            <person name="Glavina Del Rio T."/>
            <person name="Nolan M."/>
            <person name="Lucas S."/>
            <person name="Tice H."/>
            <person name="Cheng J.F."/>
            <person name="Han C."/>
            <person name="Detter J.C."/>
            <person name="Bruce D."/>
            <person name="Tapia R."/>
            <person name="Goodwin L."/>
            <person name="Pitluck S."/>
            <person name="Liolios K."/>
            <person name="Ivanova N."/>
            <person name="Mavromatis K."/>
            <person name="Ovchinnikova G."/>
            <person name="Pati A."/>
            <person name="Chen A."/>
            <person name="Palaniappan K."/>
            <person name="Land M."/>
            <person name="Hauser L."/>
            <person name="Chang Y.J."/>
            <person name="Jeffries C.D."/>
            <person name="Spring S."/>
            <person name="Rohde M."/>
            <person name="Goker M."/>
            <person name="Bristow J."/>
            <person name="Eisen J.A."/>
            <person name="Markowitz V."/>
            <person name="Hugenholtz P."/>
            <person name="Kyrpides N.C."/>
            <person name="Klenk H.P."/>
        </authorList>
    </citation>
    <scope>NUCLEOTIDE SEQUENCE [LARGE SCALE GENOMIC DNA]</scope>
    <source>
        <strain evidence="6">DSM 12261 / ALA-1</strain>
    </source>
</reference>
<organism evidence="5 6">
    <name type="scientific">Aminobacterium colombiense (strain DSM 12261 / ALA-1)</name>
    <dbReference type="NCBI Taxonomy" id="572547"/>
    <lineage>
        <taxon>Bacteria</taxon>
        <taxon>Thermotogati</taxon>
        <taxon>Synergistota</taxon>
        <taxon>Synergistia</taxon>
        <taxon>Synergistales</taxon>
        <taxon>Aminobacteriaceae</taxon>
        <taxon>Aminobacterium</taxon>
    </lineage>
</organism>
<dbReference type="HOGENOM" id="CLU_036176_1_2_0"/>
<keyword evidence="2" id="KW-0813">Transport</keyword>
<dbReference type="AlphaFoldDB" id="D5EER7"/>
<dbReference type="PANTHER" id="PTHR33376:SF7">
    <property type="entry name" value="C4-DICARBOXYLATE-BINDING PROTEIN DCTB"/>
    <property type="match status" value="1"/>
</dbReference>
<evidence type="ECO:0000256" key="3">
    <source>
        <dbReference type="ARBA" id="ARBA00022729"/>
    </source>
</evidence>
<dbReference type="eggNOG" id="COG1638">
    <property type="taxonomic scope" value="Bacteria"/>
</dbReference>
<dbReference type="GO" id="GO:0055085">
    <property type="term" value="P:transmembrane transport"/>
    <property type="evidence" value="ECO:0007669"/>
    <property type="project" value="InterPro"/>
</dbReference>
<keyword evidence="3 4" id="KW-0732">Signal</keyword>
<dbReference type="Pfam" id="PF03480">
    <property type="entry name" value="DctP"/>
    <property type="match status" value="1"/>
</dbReference>
<dbReference type="KEGG" id="aco:Amico_0920"/>
<dbReference type="Proteomes" id="UP000002366">
    <property type="component" value="Chromosome"/>
</dbReference>
<comment type="similarity">
    <text evidence="1">Belongs to the bacterial solute-binding protein 7 family.</text>
</comment>
<keyword evidence="6" id="KW-1185">Reference proteome</keyword>
<dbReference type="Gene3D" id="3.40.190.170">
    <property type="entry name" value="Bacterial extracellular solute-binding protein, family 7"/>
    <property type="match status" value="1"/>
</dbReference>
<dbReference type="PANTHER" id="PTHR33376">
    <property type="match status" value="1"/>
</dbReference>
<evidence type="ECO:0000256" key="2">
    <source>
        <dbReference type="ARBA" id="ARBA00022448"/>
    </source>
</evidence>
<evidence type="ECO:0000313" key="6">
    <source>
        <dbReference type="Proteomes" id="UP000002366"/>
    </source>
</evidence>
<dbReference type="InterPro" id="IPR018389">
    <property type="entry name" value="DctP_fam"/>
</dbReference>
<feature type="signal peptide" evidence="4">
    <location>
        <begin position="1"/>
        <end position="30"/>
    </location>
</feature>